<dbReference type="InterPro" id="IPR017853">
    <property type="entry name" value="GH"/>
</dbReference>
<dbReference type="PANTHER" id="PTHR10353">
    <property type="entry name" value="GLYCOSYL HYDROLASE"/>
    <property type="match status" value="1"/>
</dbReference>
<dbReference type="AlphaFoldDB" id="A0AAV6I0A2"/>
<dbReference type="EMBL" id="JACTNZ010000012">
    <property type="protein sequence ID" value="KAG5521015.1"/>
    <property type="molecule type" value="Genomic_DNA"/>
</dbReference>
<protein>
    <submittedName>
        <fullName evidence="5">Uncharacterized protein</fullName>
    </submittedName>
</protein>
<evidence type="ECO:0000256" key="1">
    <source>
        <dbReference type="ARBA" id="ARBA00010838"/>
    </source>
</evidence>
<dbReference type="InterPro" id="IPR033132">
    <property type="entry name" value="GH_1_N_CS"/>
</dbReference>
<dbReference type="Gene3D" id="3.20.20.80">
    <property type="entry name" value="Glycosidases"/>
    <property type="match status" value="3"/>
</dbReference>
<evidence type="ECO:0000313" key="5">
    <source>
        <dbReference type="EMBL" id="KAG5521015.1"/>
    </source>
</evidence>
<evidence type="ECO:0000313" key="6">
    <source>
        <dbReference type="Proteomes" id="UP000823749"/>
    </source>
</evidence>
<evidence type="ECO:0000256" key="2">
    <source>
        <dbReference type="ARBA" id="ARBA00022801"/>
    </source>
</evidence>
<keyword evidence="2" id="KW-0378">Hydrolase</keyword>
<dbReference type="Pfam" id="PF00232">
    <property type="entry name" value="Glyco_hydro_1"/>
    <property type="match status" value="1"/>
</dbReference>
<keyword evidence="4" id="KW-0732">Signal</keyword>
<organism evidence="5 6">
    <name type="scientific">Rhododendron griersonianum</name>
    <dbReference type="NCBI Taxonomy" id="479676"/>
    <lineage>
        <taxon>Eukaryota</taxon>
        <taxon>Viridiplantae</taxon>
        <taxon>Streptophyta</taxon>
        <taxon>Embryophyta</taxon>
        <taxon>Tracheophyta</taxon>
        <taxon>Spermatophyta</taxon>
        <taxon>Magnoliopsida</taxon>
        <taxon>eudicotyledons</taxon>
        <taxon>Gunneridae</taxon>
        <taxon>Pentapetalae</taxon>
        <taxon>asterids</taxon>
        <taxon>Ericales</taxon>
        <taxon>Ericaceae</taxon>
        <taxon>Ericoideae</taxon>
        <taxon>Rhodoreae</taxon>
        <taxon>Rhododendron</taxon>
    </lineage>
</organism>
<dbReference type="GO" id="GO:0005975">
    <property type="term" value="P:carbohydrate metabolic process"/>
    <property type="evidence" value="ECO:0007669"/>
    <property type="project" value="InterPro"/>
</dbReference>
<gene>
    <name evidence="5" type="ORF">RHGRI_033533</name>
</gene>
<dbReference type="PANTHER" id="PTHR10353:SF29">
    <property type="entry name" value="BETA-GLUCOSIDASE 11"/>
    <property type="match status" value="1"/>
</dbReference>
<name>A0AAV6I0A2_9ERIC</name>
<dbReference type="Proteomes" id="UP000823749">
    <property type="component" value="Chromosome 12"/>
</dbReference>
<feature type="chain" id="PRO_5043372285" evidence="4">
    <location>
        <begin position="26"/>
        <end position="240"/>
    </location>
</feature>
<reference evidence="5" key="1">
    <citation type="submission" date="2020-08" db="EMBL/GenBank/DDBJ databases">
        <title>Plant Genome Project.</title>
        <authorList>
            <person name="Zhang R.-G."/>
        </authorList>
    </citation>
    <scope>NUCLEOTIDE SEQUENCE</scope>
    <source>
        <strain evidence="5">WSP0</strain>
        <tissue evidence="5">Leaf</tissue>
    </source>
</reference>
<evidence type="ECO:0000256" key="4">
    <source>
        <dbReference type="SAM" id="SignalP"/>
    </source>
</evidence>
<keyword evidence="6" id="KW-1185">Reference proteome</keyword>
<comment type="caution">
    <text evidence="5">The sequence shown here is derived from an EMBL/GenBank/DDBJ whole genome shotgun (WGS) entry which is preliminary data.</text>
</comment>
<comment type="similarity">
    <text evidence="1 3">Belongs to the glycosyl hydrolase 1 family.</text>
</comment>
<dbReference type="SUPFAM" id="SSF51445">
    <property type="entry name" value="(Trans)glycosidases"/>
    <property type="match status" value="1"/>
</dbReference>
<evidence type="ECO:0000256" key="3">
    <source>
        <dbReference type="RuleBase" id="RU003690"/>
    </source>
</evidence>
<accession>A0AAV6I0A2</accession>
<proteinExistence type="inferred from homology"/>
<dbReference type="PROSITE" id="PS00653">
    <property type="entry name" value="GLYCOSYL_HYDROL_F1_2"/>
    <property type="match status" value="1"/>
</dbReference>
<sequence>MKKPCFPLLFLLLNLVPLLLVLSGAETFSRSKFPLPPHFVFGSGTSAYQSEGAALEDGRTPSIWDTFAHSGIQPHVTLMHIDFPQALEDEYGGWLSRQMVKDFTAYANVCFREFGDRVLHWTTLNEANIFTIAGYDSGEIPPERCSPPFGGKQHGFIGINVYAYWLVPYTNATEDVIATQRATDFLVGWFVDPCSLIFWVVVDEQGGGTPLTTPIEVKLSLVLTGQRMRRNATLNDMPRV</sequence>
<dbReference type="GO" id="GO:0008422">
    <property type="term" value="F:beta-glucosidase activity"/>
    <property type="evidence" value="ECO:0007669"/>
    <property type="project" value="TreeGrafter"/>
</dbReference>
<feature type="signal peptide" evidence="4">
    <location>
        <begin position="1"/>
        <end position="25"/>
    </location>
</feature>
<dbReference type="InterPro" id="IPR001360">
    <property type="entry name" value="Glyco_hydro_1"/>
</dbReference>